<dbReference type="Gene3D" id="3.30.1380.10">
    <property type="match status" value="1"/>
</dbReference>
<dbReference type="InterPro" id="IPR039561">
    <property type="entry name" value="Peptidase_M15C"/>
</dbReference>
<dbReference type="EMBL" id="JAUSQM010000001">
    <property type="protein sequence ID" value="MDP9821083.1"/>
    <property type="molecule type" value="Genomic_DNA"/>
</dbReference>
<reference evidence="3 4" key="1">
    <citation type="submission" date="2023-07" db="EMBL/GenBank/DDBJ databases">
        <title>Sequencing the genomes of 1000 actinobacteria strains.</title>
        <authorList>
            <person name="Klenk H.-P."/>
        </authorList>
    </citation>
    <scope>NUCLEOTIDE SEQUENCE [LARGE SCALE GENOMIC DNA]</scope>
    <source>
        <strain evidence="3 4">GD13</strain>
    </source>
</reference>
<dbReference type="Pfam" id="PF13539">
    <property type="entry name" value="Peptidase_M15_4"/>
    <property type="match status" value="1"/>
</dbReference>
<feature type="region of interest" description="Disordered" evidence="1">
    <location>
        <begin position="41"/>
        <end position="89"/>
    </location>
</feature>
<keyword evidence="4" id="KW-1185">Reference proteome</keyword>
<evidence type="ECO:0000256" key="1">
    <source>
        <dbReference type="SAM" id="MobiDB-lite"/>
    </source>
</evidence>
<sequence length="317" mass="33864">MSSRATSLPMAQATVQPSVRRAAAAAALGLAVLITGCTGTAPTPPSASTPTSAPTPTPDPTVQPTAPVPESPTAQPAPGTVPPDWLGTRVLPRAATGFGEVRRTPRELRNRRFTLPDTVAPLPGDGFASRVVDPAPQRVLRRSTWDPACPIGADELAWVRVAFRGFDGERHTGELLVASDVADDLVEVFGALFAADFPLEEMRVTTKREQTLPPTGDGNNTTAFNCRPVRGQTSWSEHAYGRAVDINPFHNPYVRETDAGLVVLPERAAAYVDRSRRAPGMVHADGPVVAAFRAIGWGWGGDYRSLKDYQHFSATGR</sequence>
<evidence type="ECO:0000313" key="3">
    <source>
        <dbReference type="EMBL" id="MDP9821083.1"/>
    </source>
</evidence>
<feature type="compositionally biased region" description="Pro residues" evidence="1">
    <location>
        <begin position="42"/>
        <end position="70"/>
    </location>
</feature>
<gene>
    <name evidence="3" type="ORF">J2S59_000892</name>
</gene>
<dbReference type="RefSeq" id="WP_220138299.1">
    <property type="nucleotide sequence ID" value="NZ_CCXJ01000089.1"/>
</dbReference>
<feature type="domain" description="Peptidase M15C" evidence="2">
    <location>
        <begin position="231"/>
        <end position="313"/>
    </location>
</feature>
<protein>
    <recommendedName>
        <fullName evidence="2">Peptidase M15C domain-containing protein</fullName>
    </recommendedName>
</protein>
<proteinExistence type="predicted"/>
<accession>A0ABT9NKZ7</accession>
<name>A0ABT9NKZ7_9ACTN</name>
<evidence type="ECO:0000313" key="4">
    <source>
        <dbReference type="Proteomes" id="UP001240447"/>
    </source>
</evidence>
<comment type="caution">
    <text evidence="3">The sequence shown here is derived from an EMBL/GenBank/DDBJ whole genome shotgun (WGS) entry which is preliminary data.</text>
</comment>
<organism evidence="3 4">
    <name type="scientific">Nocardioides massiliensis</name>
    <dbReference type="NCBI Taxonomy" id="1325935"/>
    <lineage>
        <taxon>Bacteria</taxon>
        <taxon>Bacillati</taxon>
        <taxon>Actinomycetota</taxon>
        <taxon>Actinomycetes</taxon>
        <taxon>Propionibacteriales</taxon>
        <taxon>Nocardioidaceae</taxon>
        <taxon>Nocardioides</taxon>
    </lineage>
</organism>
<evidence type="ECO:0000259" key="2">
    <source>
        <dbReference type="Pfam" id="PF13539"/>
    </source>
</evidence>
<dbReference type="Proteomes" id="UP001240447">
    <property type="component" value="Unassembled WGS sequence"/>
</dbReference>
<dbReference type="InterPro" id="IPR009045">
    <property type="entry name" value="Zn_M74/Hedgehog-like"/>
</dbReference>
<dbReference type="SUPFAM" id="SSF55166">
    <property type="entry name" value="Hedgehog/DD-peptidase"/>
    <property type="match status" value="1"/>
</dbReference>